<evidence type="ECO:0000256" key="1">
    <source>
        <dbReference type="ARBA" id="ARBA00022598"/>
    </source>
</evidence>
<reference evidence="7 9" key="3">
    <citation type="submission" date="2019-08" db="EMBL/GenBank/DDBJ databases">
        <authorList>
            <person name="Ashton P.M."/>
            <person name="Dallman T."/>
            <person name="Nair S."/>
            <person name="De Pinna E."/>
            <person name="Peters T."/>
            <person name="Grant K."/>
        </authorList>
    </citation>
    <scope>NUCLEOTIDE SEQUENCE [LARGE SCALE GENOMIC DNA]</scope>
    <source>
        <strain evidence="7 9">788324</strain>
    </source>
</reference>
<dbReference type="PANTHER" id="PTHR43585:SF2">
    <property type="entry name" value="ATP-GRASP ENZYME FSQD"/>
    <property type="match status" value="1"/>
</dbReference>
<dbReference type="SUPFAM" id="SSF56059">
    <property type="entry name" value="Glutathione synthetase ATP-binding domain-like"/>
    <property type="match status" value="1"/>
</dbReference>
<dbReference type="InterPro" id="IPR011761">
    <property type="entry name" value="ATP-grasp"/>
</dbReference>
<evidence type="ECO:0000313" key="10">
    <source>
        <dbReference type="Proteomes" id="UP000522199"/>
    </source>
</evidence>
<dbReference type="PROSITE" id="PS50975">
    <property type="entry name" value="ATP_GRASP"/>
    <property type="match status" value="1"/>
</dbReference>
<reference evidence="8" key="1">
    <citation type="journal article" date="2018" name="Genome Biol.">
        <title>SKESA: strategic k-mer extension for scrupulous assemblies.</title>
        <authorList>
            <person name="Souvorov A."/>
            <person name="Agarwala R."/>
            <person name="Lipman D.J."/>
        </authorList>
    </citation>
    <scope>NUCLEOTIDE SEQUENCE [LARGE SCALE GENOMIC DNA]</scope>
    <source>
        <strain evidence="8">09CEB371LM</strain>
    </source>
</reference>
<gene>
    <name evidence="6" type="ORF">CW845_14930</name>
    <name evidence="7" type="ORF">FV747_14945</name>
    <name evidence="8" type="ORF">GHH22_16190</name>
</gene>
<keyword evidence="3 4" id="KW-0067">ATP-binding</keyword>
<dbReference type="InterPro" id="IPR052032">
    <property type="entry name" value="ATP-dep_AA_Ligase"/>
</dbReference>
<evidence type="ECO:0000259" key="5">
    <source>
        <dbReference type="PROSITE" id="PS50975"/>
    </source>
</evidence>
<evidence type="ECO:0000256" key="4">
    <source>
        <dbReference type="PROSITE-ProRule" id="PRU00409"/>
    </source>
</evidence>
<evidence type="ECO:0000313" key="8">
    <source>
        <dbReference type="EMBL" id="HAA8054677.1"/>
    </source>
</evidence>
<dbReference type="EMBL" id="AABEKY010000013">
    <property type="protein sequence ID" value="EAG9388786.1"/>
    <property type="molecule type" value="Genomic_DNA"/>
</dbReference>
<evidence type="ECO:0000313" key="7">
    <source>
        <dbReference type="EMBL" id="EDO0987295.1"/>
    </source>
</evidence>
<sequence>MKRILIIGNYIFGRKYMEHSKRLGYEVILAATTAEEELSITEKSNIDYYIQIDYFREEYSLAKITEFYRKIPFDGVLAGHVFLPSLVNLVSKRLNLPFFGTEAIKNTTSKEKTREIMKEMEMFEANYFKFSSKDEIIKHKDNLDYPCIVKPLNGFGSINVERVNSLDDLLVSFKKHTSNLNYSILGPVFSEQILVEPYIEGKEFSVESIVEEGNVNSIMITEKIFNEKFENVENGHIMPAISLSNIEEKEIISYVNKIHKIFDINTGITHTEIKVNNDGIHLIELNPRVGGGFIAEMLSKVLNVDFYKIIIENCIGEKYNQVFKGNGYGYIRFIHAPKKGIFLGFKNIENLINDKNFLDMEYKIEPNSLVEKLDDNRGRLALFAYFNSDNFESVERSVLLLQRNAKIMMKDDTHA</sequence>
<organism evidence="8">
    <name type="scientific">Listeria monocytogenes</name>
    <dbReference type="NCBI Taxonomy" id="1639"/>
    <lineage>
        <taxon>Bacteria</taxon>
        <taxon>Bacillati</taxon>
        <taxon>Bacillota</taxon>
        <taxon>Bacilli</taxon>
        <taxon>Bacillales</taxon>
        <taxon>Listeriaceae</taxon>
        <taxon>Listeria</taxon>
    </lineage>
</organism>
<feature type="domain" description="ATP-grasp" evidence="5">
    <location>
        <begin position="114"/>
        <end position="315"/>
    </location>
</feature>
<dbReference type="PANTHER" id="PTHR43585">
    <property type="entry name" value="FUMIPYRROLE BIOSYNTHESIS PROTEIN C"/>
    <property type="match status" value="1"/>
</dbReference>
<accession>A0A3D7VKV8</accession>
<dbReference type="GO" id="GO:0005524">
    <property type="term" value="F:ATP binding"/>
    <property type="evidence" value="ECO:0007669"/>
    <property type="project" value="UniProtKB-UniRule"/>
</dbReference>
<dbReference type="EMBL" id="DAAEEB010000019">
    <property type="protein sequence ID" value="HAA8054677.1"/>
    <property type="molecule type" value="Genomic_DNA"/>
</dbReference>
<dbReference type="Proteomes" id="UP000840039">
    <property type="component" value="Unassembled WGS sequence"/>
</dbReference>
<keyword evidence="2 4" id="KW-0547">Nucleotide-binding</keyword>
<dbReference type="Proteomes" id="UP000467536">
    <property type="component" value="Unassembled WGS sequence"/>
</dbReference>
<dbReference type="Proteomes" id="UP000522199">
    <property type="component" value="Unassembled WGS sequence"/>
</dbReference>
<comment type="caution">
    <text evidence="8">The sequence shown here is derived from an EMBL/GenBank/DDBJ whole genome shotgun (WGS) entry which is preliminary data.</text>
</comment>
<dbReference type="GO" id="GO:0046872">
    <property type="term" value="F:metal ion binding"/>
    <property type="evidence" value="ECO:0007669"/>
    <property type="project" value="InterPro"/>
</dbReference>
<evidence type="ECO:0000256" key="3">
    <source>
        <dbReference type="ARBA" id="ARBA00022840"/>
    </source>
</evidence>
<evidence type="ECO:0000313" key="6">
    <source>
        <dbReference type="EMBL" id="EAG9388786.1"/>
    </source>
</evidence>
<name>A0A3D7VKV8_LISMN</name>
<evidence type="ECO:0000313" key="9">
    <source>
        <dbReference type="Proteomes" id="UP000467536"/>
    </source>
</evidence>
<protein>
    <submittedName>
        <fullName evidence="6">ATP-grasp domain-containing protein</fullName>
    </submittedName>
    <submittedName>
        <fullName evidence="8">Biotin carboxylase</fullName>
    </submittedName>
</protein>
<dbReference type="RefSeq" id="WP_003734840.1">
    <property type="nucleotide sequence ID" value="NZ_BBRP01000044.1"/>
</dbReference>
<dbReference type="AlphaFoldDB" id="A0A3D7VKV8"/>
<evidence type="ECO:0000256" key="2">
    <source>
        <dbReference type="ARBA" id="ARBA00022741"/>
    </source>
</evidence>
<reference evidence="8" key="4">
    <citation type="submission" date="2019-10" db="EMBL/GenBank/DDBJ databases">
        <authorList>
            <consortium name="NCBI Pathogen Detection Project"/>
        </authorList>
    </citation>
    <scope>NUCLEOTIDE SEQUENCE</scope>
    <source>
        <strain evidence="8">09CEB371LM</strain>
    </source>
</reference>
<dbReference type="Gene3D" id="3.30.470.20">
    <property type="entry name" value="ATP-grasp fold, B domain"/>
    <property type="match status" value="1"/>
</dbReference>
<reference evidence="6 10" key="2">
    <citation type="submission" date="2019-04" db="EMBL/GenBank/DDBJ databases">
        <authorList>
            <consortium name="GenomeTrakr network: Whole genome sequencing for foodborne pathogen traceback"/>
        </authorList>
    </citation>
    <scope>NUCLEOTIDE SEQUENCE [LARGE SCALE GENOMIC DNA]</scope>
    <source>
        <strain evidence="6 10">CFSAN072474</strain>
    </source>
</reference>
<dbReference type="EMBL" id="AANEHK010000029">
    <property type="protein sequence ID" value="EDO0987295.1"/>
    <property type="molecule type" value="Genomic_DNA"/>
</dbReference>
<dbReference type="GO" id="GO:0016874">
    <property type="term" value="F:ligase activity"/>
    <property type="evidence" value="ECO:0007669"/>
    <property type="project" value="UniProtKB-KW"/>
</dbReference>
<proteinExistence type="predicted"/>
<dbReference type="Pfam" id="PF13535">
    <property type="entry name" value="ATP-grasp_4"/>
    <property type="match status" value="1"/>
</dbReference>
<dbReference type="Gene3D" id="3.40.50.20">
    <property type="match status" value="1"/>
</dbReference>
<keyword evidence="1" id="KW-0436">Ligase</keyword>